<comment type="caution">
    <text evidence="2">The sequence shown here is derived from an EMBL/GenBank/DDBJ whole genome shotgun (WGS) entry which is preliminary data.</text>
</comment>
<dbReference type="Gene3D" id="1.10.260.40">
    <property type="entry name" value="lambda repressor-like DNA-binding domains"/>
    <property type="match status" value="1"/>
</dbReference>
<name>X1S053_9ZZZZ</name>
<protein>
    <recommendedName>
        <fullName evidence="1">HTH cro/C1-type domain-containing protein</fullName>
    </recommendedName>
</protein>
<dbReference type="PROSITE" id="PS50943">
    <property type="entry name" value="HTH_CROC1"/>
    <property type="match status" value="1"/>
</dbReference>
<accession>X1S053</accession>
<dbReference type="SUPFAM" id="SSF47413">
    <property type="entry name" value="lambda repressor-like DNA-binding domains"/>
    <property type="match status" value="1"/>
</dbReference>
<dbReference type="EMBL" id="BARW01001226">
    <property type="protein sequence ID" value="GAI72526.1"/>
    <property type="molecule type" value="Genomic_DNA"/>
</dbReference>
<dbReference type="CDD" id="cd00093">
    <property type="entry name" value="HTH_XRE"/>
    <property type="match status" value="1"/>
</dbReference>
<dbReference type="InterPro" id="IPR001387">
    <property type="entry name" value="Cro/C1-type_HTH"/>
</dbReference>
<gene>
    <name evidence="2" type="ORF">S12H4_04110</name>
</gene>
<proteinExistence type="predicted"/>
<reference evidence="2" key="1">
    <citation type="journal article" date="2014" name="Front. Microbiol.">
        <title>High frequency of phylogenetically diverse reductive dehalogenase-homologous genes in deep subseafloor sedimentary metagenomes.</title>
        <authorList>
            <person name="Kawai M."/>
            <person name="Futagami T."/>
            <person name="Toyoda A."/>
            <person name="Takaki Y."/>
            <person name="Nishi S."/>
            <person name="Hori S."/>
            <person name="Arai W."/>
            <person name="Tsubouchi T."/>
            <person name="Morono Y."/>
            <person name="Uchiyama I."/>
            <person name="Ito T."/>
            <person name="Fujiyama A."/>
            <person name="Inagaki F."/>
            <person name="Takami H."/>
        </authorList>
    </citation>
    <scope>NUCLEOTIDE SEQUENCE</scope>
    <source>
        <strain evidence="2">Expedition CK06-06</strain>
    </source>
</reference>
<organism evidence="2">
    <name type="scientific">marine sediment metagenome</name>
    <dbReference type="NCBI Taxonomy" id="412755"/>
    <lineage>
        <taxon>unclassified sequences</taxon>
        <taxon>metagenomes</taxon>
        <taxon>ecological metagenomes</taxon>
    </lineage>
</organism>
<evidence type="ECO:0000313" key="2">
    <source>
        <dbReference type="EMBL" id="GAI72526.1"/>
    </source>
</evidence>
<dbReference type="InterPro" id="IPR010982">
    <property type="entry name" value="Lambda_DNA-bd_dom_sf"/>
</dbReference>
<evidence type="ECO:0000259" key="1">
    <source>
        <dbReference type="PROSITE" id="PS50943"/>
    </source>
</evidence>
<dbReference type="AlphaFoldDB" id="X1S053"/>
<feature type="domain" description="HTH cro/C1-type" evidence="1">
    <location>
        <begin position="6"/>
        <end position="43"/>
    </location>
</feature>
<dbReference type="Pfam" id="PF13560">
    <property type="entry name" value="HTH_31"/>
    <property type="match status" value="1"/>
</dbReference>
<sequence>MDVLPITRAELSRQLGVSRTYITLLCQGKRQPSKRIVDRLAKLKLTANVTVNTGTYEHLTFNQGVTGSRPVRPT</sequence>
<dbReference type="GO" id="GO:0003677">
    <property type="term" value="F:DNA binding"/>
    <property type="evidence" value="ECO:0007669"/>
    <property type="project" value="InterPro"/>
</dbReference>